<dbReference type="AlphaFoldDB" id="W7I803"/>
<sequence>MDQQVADFLDKRTDKATTTTADSDDEDALLEELERGQDDVLDGLREKRLQQLHEELSRERDMKAQNQGVYFETATEKEIMDLTTGVHS</sequence>
<reference evidence="1 2" key="1">
    <citation type="submission" date="2013-05" db="EMBL/GenBank/DDBJ databases">
        <title>Drechslerella stenobrocha genome reveals carnivorous origination and mechanical trapping mechanism of predatory fungi.</title>
        <authorList>
            <person name="Liu X."/>
            <person name="Zhang W."/>
            <person name="Liu K."/>
        </authorList>
    </citation>
    <scope>NUCLEOTIDE SEQUENCE [LARGE SCALE GENOMIC DNA]</scope>
    <source>
        <strain evidence="1 2">248</strain>
    </source>
</reference>
<proteinExistence type="predicted"/>
<dbReference type="Proteomes" id="UP000024837">
    <property type="component" value="Unassembled WGS sequence"/>
</dbReference>
<dbReference type="HOGENOM" id="CLU_2469059_0_0_1"/>
<organism evidence="1 2">
    <name type="scientific">Drechslerella stenobrocha 248</name>
    <dbReference type="NCBI Taxonomy" id="1043628"/>
    <lineage>
        <taxon>Eukaryota</taxon>
        <taxon>Fungi</taxon>
        <taxon>Dikarya</taxon>
        <taxon>Ascomycota</taxon>
        <taxon>Pezizomycotina</taxon>
        <taxon>Orbiliomycetes</taxon>
        <taxon>Orbiliales</taxon>
        <taxon>Orbiliaceae</taxon>
        <taxon>Drechslerella</taxon>
    </lineage>
</organism>
<protein>
    <submittedName>
        <fullName evidence="1">Uncharacterized protein</fullName>
    </submittedName>
</protein>
<evidence type="ECO:0000313" key="2">
    <source>
        <dbReference type="Proteomes" id="UP000024837"/>
    </source>
</evidence>
<accession>W7I803</accession>
<keyword evidence="2" id="KW-1185">Reference proteome</keyword>
<evidence type="ECO:0000313" key="1">
    <source>
        <dbReference type="EMBL" id="EWC45120.1"/>
    </source>
</evidence>
<name>W7I803_9PEZI</name>
<dbReference type="OrthoDB" id="10257948at2759"/>
<gene>
    <name evidence="1" type="ORF">DRE_06259</name>
</gene>
<dbReference type="EMBL" id="KI966431">
    <property type="protein sequence ID" value="EWC45120.1"/>
    <property type="molecule type" value="Genomic_DNA"/>
</dbReference>